<gene>
    <name evidence="9" type="ORF">PRUPE_6G142100</name>
</gene>
<dbReference type="InterPro" id="IPR000719">
    <property type="entry name" value="Prot_kinase_dom"/>
</dbReference>
<keyword evidence="7" id="KW-0325">Glycoprotein</keyword>
<name>A0A251NQ97_PRUPE</name>
<dbReference type="Gramene" id="ONI01481">
    <property type="protein sequence ID" value="ONI01481"/>
    <property type="gene ID" value="PRUPE_6G142100"/>
</dbReference>
<protein>
    <recommendedName>
        <fullName evidence="8">Protein kinase domain-containing protein</fullName>
    </recommendedName>
</protein>
<dbReference type="SUPFAM" id="SSF56112">
    <property type="entry name" value="Protein kinase-like (PK-like)"/>
    <property type="match status" value="1"/>
</dbReference>
<dbReference type="eggNOG" id="KOG1187">
    <property type="taxonomic scope" value="Eukaryota"/>
</dbReference>
<dbReference type="InterPro" id="IPR045874">
    <property type="entry name" value="LRK10/LRL21-25-like"/>
</dbReference>
<proteinExistence type="predicted"/>
<dbReference type="GO" id="GO:0005524">
    <property type="term" value="F:ATP binding"/>
    <property type="evidence" value="ECO:0007669"/>
    <property type="project" value="InterPro"/>
</dbReference>
<evidence type="ECO:0000259" key="8">
    <source>
        <dbReference type="PROSITE" id="PS50011"/>
    </source>
</evidence>
<keyword evidence="5" id="KW-1133">Transmembrane helix</keyword>
<evidence type="ECO:0000256" key="5">
    <source>
        <dbReference type="ARBA" id="ARBA00022989"/>
    </source>
</evidence>
<keyword evidence="10" id="KW-1185">Reference proteome</keyword>
<dbReference type="AlphaFoldDB" id="A0A251NQ97"/>
<accession>A0A251NQ97</accession>
<keyword evidence="2" id="KW-0723">Serine/threonine-protein kinase</keyword>
<evidence type="ECO:0000313" key="9">
    <source>
        <dbReference type="EMBL" id="ONI01481.1"/>
    </source>
</evidence>
<dbReference type="GO" id="GO:0016020">
    <property type="term" value="C:membrane"/>
    <property type="evidence" value="ECO:0007669"/>
    <property type="project" value="UniProtKB-SubCell"/>
</dbReference>
<keyword evidence="6" id="KW-0472">Membrane</keyword>
<dbReference type="PROSITE" id="PS50011">
    <property type="entry name" value="PROTEIN_KINASE_DOM"/>
    <property type="match status" value="1"/>
</dbReference>
<evidence type="ECO:0000313" key="10">
    <source>
        <dbReference type="Proteomes" id="UP000006882"/>
    </source>
</evidence>
<dbReference type="Pfam" id="PF00069">
    <property type="entry name" value="Pkinase"/>
    <property type="match status" value="1"/>
</dbReference>
<evidence type="ECO:0000256" key="7">
    <source>
        <dbReference type="ARBA" id="ARBA00023180"/>
    </source>
</evidence>
<evidence type="ECO:0000256" key="1">
    <source>
        <dbReference type="ARBA" id="ARBA00004479"/>
    </source>
</evidence>
<dbReference type="GO" id="GO:0004674">
    <property type="term" value="F:protein serine/threonine kinase activity"/>
    <property type="evidence" value="ECO:0007669"/>
    <property type="project" value="UniProtKB-KW"/>
</dbReference>
<dbReference type="PANTHER" id="PTHR27009">
    <property type="entry name" value="RUST RESISTANCE KINASE LR10-RELATED"/>
    <property type="match status" value="1"/>
</dbReference>
<dbReference type="Gene3D" id="1.10.510.10">
    <property type="entry name" value="Transferase(Phosphotransferase) domain 1"/>
    <property type="match status" value="2"/>
</dbReference>
<keyword evidence="4" id="KW-0732">Signal</keyword>
<evidence type="ECO:0000256" key="2">
    <source>
        <dbReference type="ARBA" id="ARBA00022527"/>
    </source>
</evidence>
<comment type="subcellular location">
    <subcellularLocation>
        <location evidence="1">Membrane</location>
        <topology evidence="1">Single-pass type I membrane protein</topology>
    </subcellularLocation>
</comment>
<dbReference type="InterPro" id="IPR011009">
    <property type="entry name" value="Kinase-like_dom_sf"/>
</dbReference>
<reference evidence="9 10" key="1">
    <citation type="journal article" date="2013" name="Nat. Genet.">
        <title>The high-quality draft genome of peach (Prunus persica) identifies unique patterns of genetic diversity, domestication and genome evolution.</title>
        <authorList>
            <consortium name="International Peach Genome Initiative"/>
            <person name="Verde I."/>
            <person name="Abbott A.G."/>
            <person name="Scalabrin S."/>
            <person name="Jung S."/>
            <person name="Shu S."/>
            <person name="Marroni F."/>
            <person name="Zhebentyayeva T."/>
            <person name="Dettori M.T."/>
            <person name="Grimwood J."/>
            <person name="Cattonaro F."/>
            <person name="Zuccolo A."/>
            <person name="Rossini L."/>
            <person name="Jenkins J."/>
            <person name="Vendramin E."/>
            <person name="Meisel L.A."/>
            <person name="Decroocq V."/>
            <person name="Sosinski B."/>
            <person name="Prochnik S."/>
            <person name="Mitros T."/>
            <person name="Policriti A."/>
            <person name="Cipriani G."/>
            <person name="Dondini L."/>
            <person name="Ficklin S."/>
            <person name="Goodstein D.M."/>
            <person name="Xuan P."/>
            <person name="Del Fabbro C."/>
            <person name="Aramini V."/>
            <person name="Copetti D."/>
            <person name="Gonzalez S."/>
            <person name="Horner D.S."/>
            <person name="Falchi R."/>
            <person name="Lucas S."/>
            <person name="Mica E."/>
            <person name="Maldonado J."/>
            <person name="Lazzari B."/>
            <person name="Bielenberg D."/>
            <person name="Pirona R."/>
            <person name="Miculan M."/>
            <person name="Barakat A."/>
            <person name="Testolin R."/>
            <person name="Stella A."/>
            <person name="Tartarini S."/>
            <person name="Tonutti P."/>
            <person name="Arus P."/>
            <person name="Orellana A."/>
            <person name="Wells C."/>
            <person name="Main D."/>
            <person name="Vizzotto G."/>
            <person name="Silva H."/>
            <person name="Salamini F."/>
            <person name="Schmutz J."/>
            <person name="Morgante M."/>
            <person name="Rokhsar D.S."/>
        </authorList>
    </citation>
    <scope>NUCLEOTIDE SEQUENCE [LARGE SCALE GENOMIC DNA]</scope>
    <source>
        <strain evidence="10">cv. Nemared</strain>
    </source>
</reference>
<keyword evidence="3" id="KW-0812">Transmembrane</keyword>
<evidence type="ECO:0000256" key="3">
    <source>
        <dbReference type="ARBA" id="ARBA00022692"/>
    </source>
</evidence>
<evidence type="ECO:0000256" key="4">
    <source>
        <dbReference type="ARBA" id="ARBA00022729"/>
    </source>
</evidence>
<dbReference type="PROSITE" id="PS00108">
    <property type="entry name" value="PROTEIN_KINASE_ST"/>
    <property type="match status" value="1"/>
</dbReference>
<keyword evidence="2" id="KW-0808">Transferase</keyword>
<dbReference type="EMBL" id="CM007656">
    <property type="protein sequence ID" value="ONI01481.1"/>
    <property type="molecule type" value="Genomic_DNA"/>
</dbReference>
<keyword evidence="2" id="KW-0418">Kinase</keyword>
<feature type="domain" description="Protein kinase" evidence="8">
    <location>
        <begin position="1"/>
        <end position="221"/>
    </location>
</feature>
<dbReference type="InterPro" id="IPR008271">
    <property type="entry name" value="Ser/Thr_kinase_AS"/>
</dbReference>
<sequence>MVQNALVYDFTSNGSLDKYIFSQQGDVSLSCQKIFEIALGVARGIDYLHQGLDMQILHFDIKPHNILLEEEFYSQADVYSFGMLLMEMAGRRKNLNACIEQSSQFSQIYFPTWVSDQLKAGKDIEIGDDATDEEKKIIKKMMMVALWCTQMKPIERPSMNKVVEMLEGEIESLQMPPRPFLYPQQIPADEVGVDNRSPCASGASESEEITLIADANEVNQY</sequence>
<evidence type="ECO:0000256" key="6">
    <source>
        <dbReference type="ARBA" id="ARBA00023136"/>
    </source>
</evidence>
<dbReference type="Proteomes" id="UP000006882">
    <property type="component" value="Chromosome G6"/>
</dbReference>
<organism evidence="9 10">
    <name type="scientific">Prunus persica</name>
    <name type="common">Peach</name>
    <name type="synonym">Amygdalus persica</name>
    <dbReference type="NCBI Taxonomy" id="3760"/>
    <lineage>
        <taxon>Eukaryota</taxon>
        <taxon>Viridiplantae</taxon>
        <taxon>Streptophyta</taxon>
        <taxon>Embryophyta</taxon>
        <taxon>Tracheophyta</taxon>
        <taxon>Spermatophyta</taxon>
        <taxon>Magnoliopsida</taxon>
        <taxon>eudicotyledons</taxon>
        <taxon>Gunneridae</taxon>
        <taxon>Pentapetalae</taxon>
        <taxon>rosids</taxon>
        <taxon>fabids</taxon>
        <taxon>Rosales</taxon>
        <taxon>Rosaceae</taxon>
        <taxon>Amygdaloideae</taxon>
        <taxon>Amygdaleae</taxon>
        <taxon>Prunus</taxon>
    </lineage>
</organism>